<evidence type="ECO:0000313" key="3">
    <source>
        <dbReference type="EMBL" id="MFK4444570.1"/>
    </source>
</evidence>
<keyword evidence="1" id="KW-1133">Transmembrane helix</keyword>
<accession>A0ABW8MLN9</accession>
<dbReference type="Proteomes" id="UP001620514">
    <property type="component" value="Unassembled WGS sequence"/>
</dbReference>
<evidence type="ECO:0000256" key="1">
    <source>
        <dbReference type="SAM" id="Phobius"/>
    </source>
</evidence>
<reference evidence="3 4" key="1">
    <citation type="submission" date="2024-11" db="EMBL/GenBank/DDBJ databases">
        <title>Using genomics to understand microbial adaptation to soil warming.</title>
        <authorList>
            <person name="Deangelis K.M. PhD."/>
        </authorList>
    </citation>
    <scope>NUCLEOTIDE SEQUENCE [LARGE SCALE GENOMIC DNA]</scope>
    <source>
        <strain evidence="3 4">GAS97</strain>
    </source>
</reference>
<keyword evidence="4" id="KW-1185">Reference proteome</keyword>
<evidence type="ECO:0000259" key="2">
    <source>
        <dbReference type="Pfam" id="PF19029"/>
    </source>
</evidence>
<comment type="caution">
    <text evidence="3">The sequence shown here is derived from an EMBL/GenBank/DDBJ whole genome shotgun (WGS) entry which is preliminary data.</text>
</comment>
<feature type="domain" description="DUF883" evidence="2">
    <location>
        <begin position="54"/>
        <end position="83"/>
    </location>
</feature>
<dbReference type="PANTHER" id="PTHR35893:SF3">
    <property type="entry name" value="INNER MEMBRANE PROTEIN"/>
    <property type="match status" value="1"/>
</dbReference>
<gene>
    <name evidence="3" type="ORF">ABH943_004592</name>
</gene>
<keyword evidence="1" id="KW-0812">Transmembrane</keyword>
<proteinExistence type="predicted"/>
<dbReference type="RefSeq" id="WP_404609666.1">
    <property type="nucleotide sequence ID" value="NZ_JBIYDN010000015.1"/>
</dbReference>
<evidence type="ECO:0000313" key="4">
    <source>
        <dbReference type="Proteomes" id="UP001620514"/>
    </source>
</evidence>
<sequence>MSDSYNALNDVDKTLETGTLDSRKVRARLKHARKKVADAQVVVITRGRESAKLADNYVHDRPWETAGVALGVGLLIGWLAGRR</sequence>
<dbReference type="Pfam" id="PF19029">
    <property type="entry name" value="DUF883_C"/>
    <property type="match status" value="1"/>
</dbReference>
<feature type="transmembrane region" description="Helical" evidence="1">
    <location>
        <begin position="63"/>
        <end position="81"/>
    </location>
</feature>
<keyword evidence="1" id="KW-0472">Membrane</keyword>
<dbReference type="PANTHER" id="PTHR35893">
    <property type="entry name" value="INNER MEMBRANE PROTEIN-RELATED"/>
    <property type="match status" value="1"/>
</dbReference>
<dbReference type="InterPro" id="IPR043605">
    <property type="entry name" value="DUF883_C"/>
</dbReference>
<organism evidence="3 4">
    <name type="scientific">Caballeronia udeis</name>
    <dbReference type="NCBI Taxonomy" id="1232866"/>
    <lineage>
        <taxon>Bacteria</taxon>
        <taxon>Pseudomonadati</taxon>
        <taxon>Pseudomonadota</taxon>
        <taxon>Betaproteobacteria</taxon>
        <taxon>Burkholderiales</taxon>
        <taxon>Burkholderiaceae</taxon>
        <taxon>Caballeronia</taxon>
    </lineage>
</organism>
<protein>
    <submittedName>
        <fullName evidence="3">ElaB/YqjD/DUF883 family membrane-anchored ribosome-binding protein</fullName>
    </submittedName>
</protein>
<dbReference type="InterPro" id="IPR010279">
    <property type="entry name" value="YqjD/ElaB"/>
</dbReference>
<dbReference type="EMBL" id="JBIYDN010000015">
    <property type="protein sequence ID" value="MFK4444570.1"/>
    <property type="molecule type" value="Genomic_DNA"/>
</dbReference>
<name>A0ABW8MLN9_9BURK</name>